<dbReference type="Proteomes" id="UP000555756">
    <property type="component" value="Unassembled WGS sequence"/>
</dbReference>
<evidence type="ECO:0000259" key="1">
    <source>
        <dbReference type="Pfam" id="PF16220"/>
    </source>
</evidence>
<feature type="domain" description="FecR N-terminal" evidence="1">
    <location>
        <begin position="13"/>
        <end position="52"/>
    </location>
</feature>
<dbReference type="PIRSF" id="PIRSF018266">
    <property type="entry name" value="FecR"/>
    <property type="match status" value="1"/>
</dbReference>
<keyword evidence="3" id="KW-1185">Reference proteome</keyword>
<dbReference type="GO" id="GO:0016989">
    <property type="term" value="F:sigma factor antagonist activity"/>
    <property type="evidence" value="ECO:0007669"/>
    <property type="project" value="TreeGrafter"/>
</dbReference>
<evidence type="ECO:0000313" key="2">
    <source>
        <dbReference type="EMBL" id="MBB2189276.1"/>
    </source>
</evidence>
<evidence type="ECO:0000313" key="3">
    <source>
        <dbReference type="Proteomes" id="UP000555756"/>
    </source>
</evidence>
<dbReference type="PANTHER" id="PTHR30273:SF2">
    <property type="entry name" value="PROTEIN FECR"/>
    <property type="match status" value="1"/>
</dbReference>
<dbReference type="Gene3D" id="3.55.50.30">
    <property type="match status" value="1"/>
</dbReference>
<dbReference type="RefSeq" id="WP_183118457.1">
    <property type="nucleotide sequence ID" value="NZ_JABEQF010000003.1"/>
</dbReference>
<dbReference type="PANTHER" id="PTHR30273">
    <property type="entry name" value="PERIPLASMIC SIGNAL SENSOR AND SIGMA FACTOR ACTIVATOR FECR-RELATED"/>
    <property type="match status" value="1"/>
</dbReference>
<name>A0A7W4JQV9_9PROT</name>
<dbReference type="EMBL" id="JABEQF010000003">
    <property type="protein sequence ID" value="MBB2189276.1"/>
    <property type="molecule type" value="Genomic_DNA"/>
</dbReference>
<dbReference type="Pfam" id="PF16220">
    <property type="entry name" value="DUF4880"/>
    <property type="match status" value="1"/>
</dbReference>
<protein>
    <submittedName>
        <fullName evidence="2">DUF4880 domain-containing protein</fullName>
    </submittedName>
</protein>
<gene>
    <name evidence="2" type="ORF">HLH34_04770</name>
</gene>
<dbReference type="InterPro" id="IPR012373">
    <property type="entry name" value="Ferrdict_sens_TM"/>
</dbReference>
<proteinExistence type="predicted"/>
<accession>A0A7W4JQV9</accession>
<dbReference type="InterPro" id="IPR032623">
    <property type="entry name" value="FecR_N"/>
</dbReference>
<dbReference type="AlphaFoldDB" id="A0A7W4JQV9"/>
<organism evidence="2 3">
    <name type="scientific">Gluconacetobacter azotocaptans</name>
    <dbReference type="NCBI Taxonomy" id="142834"/>
    <lineage>
        <taxon>Bacteria</taxon>
        <taxon>Pseudomonadati</taxon>
        <taxon>Pseudomonadota</taxon>
        <taxon>Alphaproteobacteria</taxon>
        <taxon>Acetobacterales</taxon>
        <taxon>Acetobacteraceae</taxon>
        <taxon>Gluconacetobacter</taxon>
    </lineage>
</organism>
<comment type="caution">
    <text evidence="2">The sequence shown here is derived from an EMBL/GenBank/DDBJ whole genome shotgun (WGS) entry which is preliminary data.</text>
</comment>
<sequence length="307" mass="34593">MKYHPNTSNVQKRAAEWIARLHADDCTDRDRDHFLRWLHSDRRHATVFEHLTDLWEMGGGVVLPHAAAVRPKERAHRFTRRHALACLGAGGLLLTPLSRYAHAKRVLETGAGGLRSVTLAGQTRCQLDTNTRLVLSDGRPAVLEKGQVVLSTEVVAHISARDVDLHLPVHTTADIRIDPGCTDVTAIRGRVFLHDPRLPRDGTWINPGQRLRIFRNGRMDVDTPDLDELLSWRSGRLIFRNRSLRDVIAEINRYTPREIVLAAPALADRRLSGVYYVAQGDSFLQMLPRLLPVRLVPVTEGFKIVPV</sequence>
<reference evidence="2 3" key="1">
    <citation type="submission" date="2020-04" db="EMBL/GenBank/DDBJ databases">
        <title>Description of novel Gluconacetobacter.</title>
        <authorList>
            <person name="Sombolestani A."/>
        </authorList>
    </citation>
    <scope>NUCLEOTIDE SEQUENCE [LARGE SCALE GENOMIC DNA]</scope>
    <source>
        <strain evidence="2 3">LMG 21311</strain>
    </source>
</reference>